<dbReference type="InterPro" id="IPR029081">
    <property type="entry name" value="Imm39"/>
</dbReference>
<protein>
    <submittedName>
        <fullName evidence="1">Uncharacterized protein</fullName>
    </submittedName>
</protein>
<dbReference type="Proteomes" id="UP000472839">
    <property type="component" value="Unassembled WGS sequence"/>
</dbReference>
<accession>A0A6L4WX36</accession>
<comment type="caution">
    <text evidence="1">The sequence shown here is derived from an EMBL/GenBank/DDBJ whole genome shotgun (WGS) entry which is preliminary data.</text>
</comment>
<dbReference type="Pfam" id="PF15568">
    <property type="entry name" value="Imm39"/>
    <property type="match status" value="1"/>
</dbReference>
<dbReference type="EMBL" id="WFKK01000001">
    <property type="protein sequence ID" value="KAB7891437.1"/>
    <property type="molecule type" value="Genomic_DNA"/>
</dbReference>
<gene>
    <name evidence="1" type="ORF">GBG19_00950</name>
</gene>
<name>A0A6L4WX36_9BACT</name>
<evidence type="ECO:0000313" key="1">
    <source>
        <dbReference type="EMBL" id="KAB7891437.1"/>
    </source>
</evidence>
<proteinExistence type="predicted"/>
<dbReference type="RefSeq" id="WP_152279540.1">
    <property type="nucleotide sequence ID" value="NZ_WFKK01000001.1"/>
</dbReference>
<evidence type="ECO:0000313" key="2">
    <source>
        <dbReference type="Proteomes" id="UP000472839"/>
    </source>
</evidence>
<reference evidence="1 2" key="1">
    <citation type="submission" date="2019-10" db="EMBL/GenBank/DDBJ databases">
        <title>Poseidonibacter ostreae sp. nov., isolated from the gut of the Ostrea denselamellosa.</title>
        <authorList>
            <person name="Choi A."/>
        </authorList>
    </citation>
    <scope>NUCLEOTIDE SEQUENCE [LARGE SCALE GENOMIC DNA]</scope>
    <source>
        <strain evidence="1 2">SJOD-M-33</strain>
    </source>
</reference>
<organism evidence="1 2">
    <name type="scientific">Poseidonibacter ostreae</name>
    <dbReference type="NCBI Taxonomy" id="2654171"/>
    <lineage>
        <taxon>Bacteria</taxon>
        <taxon>Pseudomonadati</taxon>
        <taxon>Campylobacterota</taxon>
        <taxon>Epsilonproteobacteria</taxon>
        <taxon>Campylobacterales</taxon>
        <taxon>Arcobacteraceae</taxon>
        <taxon>Poseidonibacter</taxon>
    </lineage>
</organism>
<dbReference type="AlphaFoldDB" id="A0A6L4WX36"/>
<sequence length="129" mass="15315">MKSKHNKLFVANPIYIEKVNNNKEKILMESRLLIIENIDKQLKKQKSLEDMPFLWIGLIEYFGDYESRKIEIGKINKTYGDIEVRVFIPMKEIKSLDITNIESVEEFYFNTYIAVLEKISQKYSNEKNA</sequence>